<evidence type="ECO:0000256" key="5">
    <source>
        <dbReference type="RuleBase" id="RU361157"/>
    </source>
</evidence>
<comment type="caution">
    <text evidence="7">The sequence shown here is derived from an EMBL/GenBank/DDBJ whole genome shotgun (WGS) entry which is preliminary data.</text>
</comment>
<dbReference type="PRINTS" id="PR00164">
    <property type="entry name" value="ABC2TRNSPORT"/>
</dbReference>
<dbReference type="Proteomes" id="UP001623660">
    <property type="component" value="Unassembled WGS sequence"/>
</dbReference>
<evidence type="ECO:0000256" key="2">
    <source>
        <dbReference type="ARBA" id="ARBA00022692"/>
    </source>
</evidence>
<evidence type="ECO:0000259" key="6">
    <source>
        <dbReference type="PROSITE" id="PS51012"/>
    </source>
</evidence>
<evidence type="ECO:0000313" key="8">
    <source>
        <dbReference type="Proteomes" id="UP001623660"/>
    </source>
</evidence>
<keyword evidence="3 5" id="KW-1133">Transmembrane helix</keyword>
<evidence type="ECO:0000256" key="3">
    <source>
        <dbReference type="ARBA" id="ARBA00022989"/>
    </source>
</evidence>
<dbReference type="PANTHER" id="PTHR43229:SF2">
    <property type="entry name" value="NODULATION PROTEIN J"/>
    <property type="match status" value="1"/>
</dbReference>
<feature type="transmembrane region" description="Helical" evidence="5">
    <location>
        <begin position="175"/>
        <end position="197"/>
    </location>
</feature>
<keyword evidence="5" id="KW-0813">Transport</keyword>
<dbReference type="EMBL" id="JBJHZX010000001">
    <property type="protein sequence ID" value="MFL0193992.1"/>
    <property type="molecule type" value="Genomic_DNA"/>
</dbReference>
<keyword evidence="4 5" id="KW-0472">Membrane</keyword>
<dbReference type="InterPro" id="IPR000412">
    <property type="entry name" value="ABC_2_transport"/>
</dbReference>
<comment type="similarity">
    <text evidence="5">Belongs to the ABC-2 integral membrane protein family.</text>
</comment>
<dbReference type="PANTHER" id="PTHR43229">
    <property type="entry name" value="NODULATION PROTEIN J"/>
    <property type="match status" value="1"/>
</dbReference>
<dbReference type="PROSITE" id="PS51012">
    <property type="entry name" value="ABC_TM2"/>
    <property type="match status" value="1"/>
</dbReference>
<dbReference type="InterPro" id="IPR047817">
    <property type="entry name" value="ABC2_TM_bact-type"/>
</dbReference>
<reference evidence="7 8" key="1">
    <citation type="submission" date="2024-11" db="EMBL/GenBank/DDBJ databases">
        <authorList>
            <person name="Heng Y.C."/>
            <person name="Lim A.C.H."/>
            <person name="Lee J.K.Y."/>
            <person name="Kittelmann S."/>
        </authorList>
    </citation>
    <scope>NUCLEOTIDE SEQUENCE [LARGE SCALE GENOMIC DNA]</scope>
    <source>
        <strain evidence="7 8">WILCCON 0269</strain>
    </source>
</reference>
<evidence type="ECO:0000256" key="4">
    <source>
        <dbReference type="ARBA" id="ARBA00023136"/>
    </source>
</evidence>
<evidence type="ECO:0000256" key="1">
    <source>
        <dbReference type="ARBA" id="ARBA00004141"/>
    </source>
</evidence>
<feature type="transmembrane region" description="Helical" evidence="5">
    <location>
        <begin position="60"/>
        <end position="82"/>
    </location>
</feature>
<feature type="transmembrane region" description="Helical" evidence="5">
    <location>
        <begin position="137"/>
        <end position="163"/>
    </location>
</feature>
<comment type="subcellular location">
    <subcellularLocation>
        <location evidence="5">Cell membrane</location>
        <topology evidence="5">Multi-pass membrane protein</topology>
    </subcellularLocation>
    <subcellularLocation>
        <location evidence="1">Membrane</location>
        <topology evidence="1">Multi-pass membrane protein</topology>
    </subcellularLocation>
</comment>
<evidence type="ECO:0000313" key="7">
    <source>
        <dbReference type="EMBL" id="MFL0193992.1"/>
    </source>
</evidence>
<accession>A0ABW8SD94</accession>
<dbReference type="PIRSF" id="PIRSF006648">
    <property type="entry name" value="DrrB"/>
    <property type="match status" value="1"/>
</dbReference>
<feature type="domain" description="ABC transmembrane type-2" evidence="6">
    <location>
        <begin position="23"/>
        <end position="251"/>
    </location>
</feature>
<dbReference type="Pfam" id="PF01061">
    <property type="entry name" value="ABC2_membrane"/>
    <property type="match status" value="1"/>
</dbReference>
<keyword evidence="2 5" id="KW-0812">Transmembrane</keyword>
<name>A0ABW8SD94_9CLOT</name>
<dbReference type="InterPro" id="IPR051784">
    <property type="entry name" value="Nod_factor_ABC_transporter"/>
</dbReference>
<protein>
    <recommendedName>
        <fullName evidence="5">Transport permease protein</fullName>
    </recommendedName>
</protein>
<dbReference type="RefSeq" id="WP_406790117.1">
    <property type="nucleotide sequence ID" value="NZ_JBJHZX010000001.1"/>
</dbReference>
<gene>
    <name evidence="7" type="ORF">ACJDU8_00075</name>
</gene>
<proteinExistence type="inferred from homology"/>
<organism evidence="7 8">
    <name type="scientific">Candidatus Clostridium eludens</name>
    <dbReference type="NCBI Taxonomy" id="3381663"/>
    <lineage>
        <taxon>Bacteria</taxon>
        <taxon>Bacillati</taxon>
        <taxon>Bacillota</taxon>
        <taxon>Clostridia</taxon>
        <taxon>Eubacteriales</taxon>
        <taxon>Clostridiaceae</taxon>
        <taxon>Clostridium</taxon>
    </lineage>
</organism>
<feature type="transmembrane region" description="Helical" evidence="5">
    <location>
        <begin position="21"/>
        <end position="40"/>
    </location>
</feature>
<feature type="transmembrane region" description="Helical" evidence="5">
    <location>
        <begin position="112"/>
        <end position="131"/>
    </location>
</feature>
<dbReference type="InterPro" id="IPR013525">
    <property type="entry name" value="ABC2_TM"/>
</dbReference>
<sequence>MKMLHETKLMFIRSIQHTLRNPIWLFLNLFQPLLYLFLFMPLLKSLGGVPGLPAGRTVEVFTPGLLVMLALFGSAFVGFGLVDEIRSGVIERFLVTPVNRLSILLGRILKDVVVLLIQCILITLFAIPFGLSINIGGFLLSLLLYAVIAVAMASMSYAFALIFKSEDTLASMLNTIALPISLLSGIMLPLALAPLWLKNIAKINPFSYAVNASRALFVGSINNVDVTKGFIIIILLAAITFWWAVRTLKKMAA</sequence>
<feature type="transmembrane region" description="Helical" evidence="5">
    <location>
        <begin position="226"/>
        <end position="245"/>
    </location>
</feature>
<keyword evidence="5" id="KW-1003">Cell membrane</keyword>
<keyword evidence="8" id="KW-1185">Reference proteome</keyword>